<keyword evidence="5" id="KW-0012">Acyltransferase</keyword>
<proteinExistence type="inferred from homology"/>
<dbReference type="EMBL" id="VSWC01000197">
    <property type="protein sequence ID" value="KAA1064409.1"/>
    <property type="molecule type" value="Genomic_DNA"/>
</dbReference>
<comment type="similarity">
    <text evidence="2">Belongs to the LipB family.</text>
</comment>
<evidence type="ECO:0000256" key="2">
    <source>
        <dbReference type="ARBA" id="ARBA00007907"/>
    </source>
</evidence>
<feature type="domain" description="BPL/LPL catalytic" evidence="6">
    <location>
        <begin position="76"/>
        <end position="275"/>
    </location>
</feature>
<evidence type="ECO:0000256" key="4">
    <source>
        <dbReference type="ARBA" id="ARBA00022679"/>
    </source>
</evidence>
<comment type="caution">
    <text evidence="7">The sequence shown here is derived from an EMBL/GenBank/DDBJ whole genome shotgun (WGS) entry which is preliminary data.</text>
</comment>
<dbReference type="PANTHER" id="PTHR10993">
    <property type="entry name" value="OCTANOYLTRANSFERASE"/>
    <property type="match status" value="1"/>
</dbReference>
<dbReference type="InterPro" id="IPR020605">
    <property type="entry name" value="Octanoyltransferase_CS"/>
</dbReference>
<dbReference type="NCBIfam" id="TIGR00214">
    <property type="entry name" value="lipB"/>
    <property type="match status" value="1"/>
</dbReference>
<evidence type="ECO:0000313" key="8">
    <source>
        <dbReference type="Proteomes" id="UP000324748"/>
    </source>
</evidence>
<dbReference type="EC" id="2.3.1.181" evidence="3"/>
<evidence type="ECO:0000313" key="7">
    <source>
        <dbReference type="EMBL" id="KAA1064409.1"/>
    </source>
</evidence>
<dbReference type="InterPro" id="IPR045864">
    <property type="entry name" value="aa-tRNA-synth_II/BPL/LPL"/>
</dbReference>
<dbReference type="InterPro" id="IPR004143">
    <property type="entry name" value="BPL_LPL_catalytic"/>
</dbReference>
<dbReference type="PROSITE" id="PS51733">
    <property type="entry name" value="BPL_LPL_CATALYTIC"/>
    <property type="match status" value="1"/>
</dbReference>
<evidence type="ECO:0000259" key="6">
    <source>
        <dbReference type="PROSITE" id="PS51733"/>
    </source>
</evidence>
<dbReference type="GO" id="GO:0009249">
    <property type="term" value="P:protein lipoylation"/>
    <property type="evidence" value="ECO:0007669"/>
    <property type="project" value="InterPro"/>
</dbReference>
<keyword evidence="4" id="KW-0808">Transferase</keyword>
<name>A0A5B0LJI5_PUCGR</name>
<comment type="pathway">
    <text evidence="1">Protein modification; protein lipoylation via endogenous pathway; protein N(6)-(lipoyl)lysine from octanoyl-[acyl-carrier-protein]: step 1/2.</text>
</comment>
<dbReference type="OMA" id="TEEPMWY"/>
<dbReference type="OrthoDB" id="19908at2759"/>
<organism evidence="7 8">
    <name type="scientific">Puccinia graminis f. sp. tritici</name>
    <dbReference type="NCBI Taxonomy" id="56615"/>
    <lineage>
        <taxon>Eukaryota</taxon>
        <taxon>Fungi</taxon>
        <taxon>Dikarya</taxon>
        <taxon>Basidiomycota</taxon>
        <taxon>Pucciniomycotina</taxon>
        <taxon>Pucciniomycetes</taxon>
        <taxon>Pucciniales</taxon>
        <taxon>Pucciniaceae</taxon>
        <taxon>Puccinia</taxon>
    </lineage>
</organism>
<evidence type="ECO:0000256" key="3">
    <source>
        <dbReference type="ARBA" id="ARBA00012334"/>
    </source>
</evidence>
<dbReference type="Gene3D" id="3.30.930.10">
    <property type="entry name" value="Bira Bifunctional Protein, Domain 2"/>
    <property type="match status" value="1"/>
</dbReference>
<evidence type="ECO:0000256" key="1">
    <source>
        <dbReference type="ARBA" id="ARBA00004821"/>
    </source>
</evidence>
<sequence>MREALHETIRKGLSGLGRLSRPNHYQLRFTSSSSHHQHEPSTRPRPIIWTYLKDLVRYQDGYEFQNSLVRHKIDHPSAPDWLILLQHHPVYTTGRRQLSDHQLELERSRLSILNPRADFFPTLRGGQITFHGPGQLVAYPILNLGLMNLNTRMYVDFLMNLLRSILVHPTLPRPIISLNPADNPDLPVGIFIGSQWCKIASVGIQVRRRITSHGFALNIEQECEHGFKEIVACGLRNTQLTSIQSVLAHPQPRITVNDLVRPTVDLFGELSGIHMKQMDEDCRELDPIGYQLVQKFIDSQQQPSQIASS</sequence>
<dbReference type="InterPro" id="IPR000544">
    <property type="entry name" value="Octanoyltransferase"/>
</dbReference>
<dbReference type="GO" id="GO:0033819">
    <property type="term" value="F:lipoyl(octanoyl) transferase activity"/>
    <property type="evidence" value="ECO:0007669"/>
    <property type="project" value="UniProtKB-EC"/>
</dbReference>
<evidence type="ECO:0000256" key="5">
    <source>
        <dbReference type="ARBA" id="ARBA00023315"/>
    </source>
</evidence>
<accession>A0A5B0LJI5</accession>
<dbReference type="AlphaFoldDB" id="A0A5B0LJI5"/>
<dbReference type="Pfam" id="PF21948">
    <property type="entry name" value="LplA-B_cat"/>
    <property type="match status" value="1"/>
</dbReference>
<keyword evidence="8" id="KW-1185">Reference proteome</keyword>
<dbReference type="PROSITE" id="PS01313">
    <property type="entry name" value="LIPB"/>
    <property type="match status" value="1"/>
</dbReference>
<dbReference type="Proteomes" id="UP000324748">
    <property type="component" value="Unassembled WGS sequence"/>
</dbReference>
<protein>
    <recommendedName>
        <fullName evidence="3">lipoyl(octanoyl) transferase</fullName>
        <ecNumber evidence="3">2.3.1.181</ecNumber>
    </recommendedName>
</protein>
<dbReference type="SUPFAM" id="SSF55681">
    <property type="entry name" value="Class II aaRS and biotin synthetases"/>
    <property type="match status" value="1"/>
</dbReference>
<dbReference type="PANTHER" id="PTHR10993:SF7">
    <property type="entry name" value="LIPOYLTRANSFERASE 2, MITOCHONDRIAL-RELATED"/>
    <property type="match status" value="1"/>
</dbReference>
<gene>
    <name evidence="7" type="ORF">PGT21_001995</name>
</gene>
<dbReference type="UniPathway" id="UPA00538">
    <property type="reaction ID" value="UER00592"/>
</dbReference>
<reference evidence="7 8" key="1">
    <citation type="submission" date="2019-05" db="EMBL/GenBank/DDBJ databases">
        <title>Emergence of the Ug99 lineage of the wheat stem rust pathogen through somatic hybridization.</title>
        <authorList>
            <person name="Li F."/>
            <person name="Upadhyaya N.M."/>
            <person name="Sperschneider J."/>
            <person name="Matny O."/>
            <person name="Nguyen-Phuc H."/>
            <person name="Mago R."/>
            <person name="Raley C."/>
            <person name="Miller M.E."/>
            <person name="Silverstein K.A.T."/>
            <person name="Henningsen E."/>
            <person name="Hirsch C.D."/>
            <person name="Visser B."/>
            <person name="Pretorius Z.A."/>
            <person name="Steffenson B.J."/>
            <person name="Schwessinger B."/>
            <person name="Dodds P.N."/>
            <person name="Figueroa M."/>
        </authorList>
    </citation>
    <scope>NUCLEOTIDE SEQUENCE [LARGE SCALE GENOMIC DNA]</scope>
    <source>
        <strain evidence="7">21-0</strain>
    </source>
</reference>